<sequence>MRFDGLMVAAIWGLCAAPGVASEESDTLYDLLRIDDVITQLRAEGLAYGEVIEEDLFPGISSDGWSASVSEIYDAEFFGSEIRDSFARGLDNANLAPLITFFGSEEGQEIISLELSAREVMADESAQTTAYEMFQGLPGERFDQIDRFAEVNDLIEQNVTGTLNSNLAFYTALFDKGALPGVTSEEDLIRDSYAQIDMIRDEARRWIYGFLTMAYSPLSDETLETYIAVSESEAGQALNAVLFEGFDAVYLEVSRQLGDAAAERMQGQSL</sequence>
<organism evidence="1 2">
    <name type="scientific">Palleronia caenipelagi</name>
    <dbReference type="NCBI Taxonomy" id="2489174"/>
    <lineage>
        <taxon>Bacteria</taxon>
        <taxon>Pseudomonadati</taxon>
        <taxon>Pseudomonadota</taxon>
        <taxon>Alphaproteobacteria</taxon>
        <taxon>Rhodobacterales</taxon>
        <taxon>Roseobacteraceae</taxon>
        <taxon>Palleronia</taxon>
    </lineage>
</organism>
<evidence type="ECO:0000313" key="2">
    <source>
        <dbReference type="Proteomes" id="UP000318590"/>
    </source>
</evidence>
<evidence type="ECO:0008006" key="3">
    <source>
        <dbReference type="Google" id="ProtNLM"/>
    </source>
</evidence>
<proteinExistence type="predicted"/>
<dbReference type="OrthoDB" id="7841298at2"/>
<dbReference type="EMBL" id="VFSV01000009">
    <property type="protein sequence ID" value="TRD21880.1"/>
    <property type="molecule type" value="Genomic_DNA"/>
</dbReference>
<dbReference type="AlphaFoldDB" id="A0A547Q694"/>
<comment type="caution">
    <text evidence="1">The sequence shown here is derived from an EMBL/GenBank/DDBJ whole genome shotgun (WGS) entry which is preliminary data.</text>
</comment>
<gene>
    <name evidence="1" type="ORF">FEV53_07465</name>
</gene>
<name>A0A547Q694_9RHOB</name>
<keyword evidence="2" id="KW-1185">Reference proteome</keyword>
<accession>A0A547Q694</accession>
<dbReference type="RefSeq" id="WP_142834185.1">
    <property type="nucleotide sequence ID" value="NZ_VFSV01000009.1"/>
</dbReference>
<dbReference type="Proteomes" id="UP000318590">
    <property type="component" value="Unassembled WGS sequence"/>
</dbReference>
<evidence type="ECO:0000313" key="1">
    <source>
        <dbReference type="EMBL" id="TRD21880.1"/>
    </source>
</evidence>
<protein>
    <recommendedName>
        <fullName evidence="3">DUF2059 domain-containing protein</fullName>
    </recommendedName>
</protein>
<reference evidence="1 2" key="1">
    <citation type="submission" date="2019-06" db="EMBL/GenBank/DDBJ databases">
        <title>Paenimaribius caenipelagi gen. nov., sp. nov., isolated from a tidal flat.</title>
        <authorList>
            <person name="Yoon J.-H."/>
        </authorList>
    </citation>
    <scope>NUCLEOTIDE SEQUENCE [LARGE SCALE GENOMIC DNA]</scope>
    <source>
        <strain evidence="1 2">JBTF-M29</strain>
    </source>
</reference>